<keyword evidence="3" id="KW-1185">Reference proteome</keyword>
<protein>
    <submittedName>
        <fullName evidence="2">SUMF1/EgtB/PvdO family nonheme iron enzyme</fullName>
    </submittedName>
</protein>
<sequence>MRRLMRGDEVDWLERLADTDAPLAERWLAGQLLALAGDPRLKPLAPPMVDVAGGEFTLGLEPQRLDAVMDRLAGLGLDRAWIAKECPAYRVRIPSFRIGRYPVTNHEYRVFLLATGHPVLPTSWELGRYPLERANHPVHSVDVASAEAYTAWLSASTGRRFRLPTEAEWELAAGGPAQREYPWGETFEPDRCNTVECGLLITSPVGMFPRGAARCGAQDMAGNVEELVATDYAPYPGGQWIDDHLVQLNGRYRVARGGSFARFRDLARCKRRHGIHRTTRVYVAGFRLAEELARA</sequence>
<dbReference type="InterPro" id="IPR042095">
    <property type="entry name" value="SUMF_sf"/>
</dbReference>
<evidence type="ECO:0000259" key="1">
    <source>
        <dbReference type="Pfam" id="PF03781"/>
    </source>
</evidence>
<dbReference type="PANTHER" id="PTHR23150:SF19">
    <property type="entry name" value="FORMYLGLYCINE-GENERATING ENZYME"/>
    <property type="match status" value="1"/>
</dbReference>
<dbReference type="InterPro" id="IPR016187">
    <property type="entry name" value="CTDL_fold"/>
</dbReference>
<comment type="caution">
    <text evidence="2">The sequence shown here is derived from an EMBL/GenBank/DDBJ whole genome shotgun (WGS) entry which is preliminary data.</text>
</comment>
<organism evidence="2 3">
    <name type="scientific">Pseudaquabacterium terrae</name>
    <dbReference type="NCBI Taxonomy" id="2732868"/>
    <lineage>
        <taxon>Bacteria</taxon>
        <taxon>Pseudomonadati</taxon>
        <taxon>Pseudomonadota</taxon>
        <taxon>Betaproteobacteria</taxon>
        <taxon>Burkholderiales</taxon>
        <taxon>Sphaerotilaceae</taxon>
        <taxon>Pseudaquabacterium</taxon>
    </lineage>
</organism>
<dbReference type="EMBL" id="JABRWJ010000002">
    <property type="protein sequence ID" value="NRF66937.1"/>
    <property type="molecule type" value="Genomic_DNA"/>
</dbReference>
<feature type="domain" description="Sulfatase-modifying factor enzyme-like" evidence="1">
    <location>
        <begin position="46"/>
        <end position="289"/>
    </location>
</feature>
<dbReference type="PANTHER" id="PTHR23150">
    <property type="entry name" value="SULFATASE MODIFYING FACTOR 1, 2"/>
    <property type="match status" value="1"/>
</dbReference>
<reference evidence="2 3" key="1">
    <citation type="submission" date="2020-05" db="EMBL/GenBank/DDBJ databases">
        <title>Aquincola sp. isolate from soil.</title>
        <authorList>
            <person name="Han J."/>
            <person name="Kim D.-U."/>
        </authorList>
    </citation>
    <scope>NUCLEOTIDE SEQUENCE [LARGE SCALE GENOMIC DNA]</scope>
    <source>
        <strain evidence="2 3">S2</strain>
    </source>
</reference>
<dbReference type="InterPro" id="IPR005532">
    <property type="entry name" value="SUMF_dom"/>
</dbReference>
<dbReference type="InterPro" id="IPR051043">
    <property type="entry name" value="Sulfatase_Mod_Factor_Kinase"/>
</dbReference>
<dbReference type="SUPFAM" id="SSF56436">
    <property type="entry name" value="C-type lectin-like"/>
    <property type="match status" value="1"/>
</dbReference>
<evidence type="ECO:0000313" key="3">
    <source>
        <dbReference type="Proteomes" id="UP000737171"/>
    </source>
</evidence>
<accession>A0ABX2EEA3</accession>
<dbReference type="Gene3D" id="3.90.1580.10">
    <property type="entry name" value="paralog of FGE (formylglycine-generating enzyme)"/>
    <property type="match status" value="1"/>
</dbReference>
<name>A0ABX2EEA3_9BURK</name>
<dbReference type="Proteomes" id="UP000737171">
    <property type="component" value="Unassembled WGS sequence"/>
</dbReference>
<proteinExistence type="predicted"/>
<gene>
    <name evidence="2" type="ORF">HLB44_08075</name>
</gene>
<evidence type="ECO:0000313" key="2">
    <source>
        <dbReference type="EMBL" id="NRF66937.1"/>
    </source>
</evidence>
<dbReference type="Pfam" id="PF03781">
    <property type="entry name" value="FGE-sulfatase"/>
    <property type="match status" value="1"/>
</dbReference>